<dbReference type="Proteomes" id="UP001055337">
    <property type="component" value="Chromosome"/>
</dbReference>
<sequence>MRRWLQLGAATAGIGAALIGWSLVGSGVGLASADSGVGSSPAGSAASSPKAGDSGSAAASRARSRSTPARTVNRTPAAGDGKPRPSSRVAAPNSTPLTAKSAVAASRSDPFGALGKFFLSTVKELFNRKTTLNPIQRLDDLTPKHKSLFDLIPKIPVQKHDSLWYREAKAREAERQQQLDSNARQIQEIVQKGMKLTDRTGSAVYTIDGRTFVTYRRVFADRPPEPKLITVSSQISDRNQDIVIRNNLKLDPAQVRSLWRR</sequence>
<dbReference type="RefSeq" id="WP_240176511.1">
    <property type="nucleotide sequence ID" value="NZ_CP092362.2"/>
</dbReference>
<name>A0ABY3TJY8_9MYCO</name>
<keyword evidence="3" id="KW-1185">Reference proteome</keyword>
<proteinExistence type="predicted"/>
<protein>
    <submittedName>
        <fullName evidence="2">Uncharacterized protein</fullName>
    </submittedName>
</protein>
<feature type="region of interest" description="Disordered" evidence="1">
    <location>
        <begin position="34"/>
        <end position="95"/>
    </location>
</feature>
<feature type="compositionally biased region" description="Low complexity" evidence="1">
    <location>
        <begin position="34"/>
        <end position="70"/>
    </location>
</feature>
<evidence type="ECO:0000313" key="3">
    <source>
        <dbReference type="Proteomes" id="UP001055337"/>
    </source>
</evidence>
<evidence type="ECO:0000313" key="2">
    <source>
        <dbReference type="EMBL" id="ULN39585.1"/>
    </source>
</evidence>
<reference evidence="2" key="1">
    <citation type="submission" date="2022-08" db="EMBL/GenBank/DDBJ databases">
        <title>Whole genome sequencing of non-tuberculosis mycobacteria type-strains.</title>
        <authorList>
            <person name="Igarashi Y."/>
            <person name="Osugi A."/>
            <person name="Mitarai S."/>
        </authorList>
    </citation>
    <scope>NUCLEOTIDE SEQUENCE</scope>
    <source>
        <strain evidence="2">JCM 16369</strain>
    </source>
</reference>
<organism evidence="2 3">
    <name type="scientific">Mycolicibacterium crocinum</name>
    <dbReference type="NCBI Taxonomy" id="388459"/>
    <lineage>
        <taxon>Bacteria</taxon>
        <taxon>Bacillati</taxon>
        <taxon>Actinomycetota</taxon>
        <taxon>Actinomycetes</taxon>
        <taxon>Mycobacteriales</taxon>
        <taxon>Mycobacteriaceae</taxon>
        <taxon>Mycolicibacterium</taxon>
    </lineage>
</organism>
<accession>A0ABY3TJY8</accession>
<dbReference type="EMBL" id="CP092362">
    <property type="protein sequence ID" value="ULN39585.1"/>
    <property type="molecule type" value="Genomic_DNA"/>
</dbReference>
<gene>
    <name evidence="2" type="ORF">MI149_17735</name>
</gene>
<evidence type="ECO:0000256" key="1">
    <source>
        <dbReference type="SAM" id="MobiDB-lite"/>
    </source>
</evidence>